<gene>
    <name evidence="1" type="ORF">C9I57_28660</name>
</gene>
<dbReference type="Proteomes" id="UP000240638">
    <property type="component" value="Unassembled WGS sequence"/>
</dbReference>
<dbReference type="AlphaFoldDB" id="A0A2T3XLD7"/>
<dbReference type="SUPFAM" id="SSF143011">
    <property type="entry name" value="RelE-like"/>
    <property type="match status" value="1"/>
</dbReference>
<evidence type="ECO:0000313" key="2">
    <source>
        <dbReference type="Proteomes" id="UP000240638"/>
    </source>
</evidence>
<dbReference type="EMBL" id="PYUC01000020">
    <property type="protein sequence ID" value="PTB17331.1"/>
    <property type="molecule type" value="Genomic_DNA"/>
</dbReference>
<evidence type="ECO:0000313" key="1">
    <source>
        <dbReference type="EMBL" id="PTB17331.1"/>
    </source>
</evidence>
<dbReference type="RefSeq" id="WP_107153934.1">
    <property type="nucleotide sequence ID" value="NZ_PYUC01000020.1"/>
</dbReference>
<organism evidence="1 2">
    <name type="scientific">Trinickia symbiotica</name>
    <dbReference type="NCBI Taxonomy" id="863227"/>
    <lineage>
        <taxon>Bacteria</taxon>
        <taxon>Pseudomonadati</taxon>
        <taxon>Pseudomonadota</taxon>
        <taxon>Betaproteobacteria</taxon>
        <taxon>Burkholderiales</taxon>
        <taxon>Burkholderiaceae</taxon>
        <taxon>Trinickia</taxon>
    </lineage>
</organism>
<dbReference type="Gene3D" id="3.30.2310.20">
    <property type="entry name" value="RelE-like"/>
    <property type="match status" value="1"/>
</dbReference>
<protein>
    <submittedName>
        <fullName evidence="1">Killer suppression protein</fullName>
    </submittedName>
</protein>
<name>A0A2T3XLD7_9BURK</name>
<sequence length="114" mass="12768">MDITFANKALCKQLNEEKAMIKTHGPLRAKKLKIAMVKLRAAPNLGIFAPPMSPPHRCHELTGNRKGQLTVDLDHPYRLVFKARHDPLPERPEGGLDWSRVTAIEITGIEDTHG</sequence>
<proteinExistence type="predicted"/>
<reference evidence="1 2" key="1">
    <citation type="submission" date="2018-03" db="EMBL/GenBank/DDBJ databases">
        <title>Whole genome analyses suggest that Burkholderia sensu lato contains two further novel genera in the rhizoxinica-symbiotica group Mycetohabitans gen. nov., and Trinickia gen. nov.: implications for the evolution of diazotrophy and nodulation in the Burkholderiaceae.</title>
        <authorList>
            <person name="Estrada De Los Santos P."/>
            <person name="Palmer M."/>
            <person name="Chavez-Ramirez B."/>
            <person name="Steenkamp E.T."/>
            <person name="Hirsch A.M."/>
            <person name="Manyaka P."/>
            <person name="Maluk M."/>
            <person name="Lafos M."/>
            <person name="Crook M."/>
            <person name="Gross E."/>
            <person name="Simon M.F."/>
            <person name="Bueno Dos Reis Junior F."/>
            <person name="Poole P.S."/>
            <person name="Venter S.N."/>
            <person name="James E.K."/>
        </authorList>
    </citation>
    <scope>NUCLEOTIDE SEQUENCE [LARGE SCALE GENOMIC DNA]</scope>
    <source>
        <strain evidence="1 2">JPY-366</strain>
    </source>
</reference>
<comment type="caution">
    <text evidence="1">The sequence shown here is derived from an EMBL/GenBank/DDBJ whole genome shotgun (WGS) entry which is preliminary data.</text>
</comment>
<accession>A0A2T3XLD7</accession>
<dbReference type="InterPro" id="IPR035093">
    <property type="entry name" value="RelE/ParE_toxin_dom_sf"/>
</dbReference>